<feature type="domain" description="Katanin p60 ATPase-containing subunit A1 MIT" evidence="2">
    <location>
        <begin position="10"/>
        <end position="68"/>
    </location>
</feature>
<dbReference type="GO" id="GO:0051013">
    <property type="term" value="P:microtubule severing"/>
    <property type="evidence" value="ECO:0007669"/>
    <property type="project" value="TreeGrafter"/>
</dbReference>
<evidence type="ECO:0000313" key="3">
    <source>
        <dbReference type="EMBL" id="VDP08151.1"/>
    </source>
</evidence>
<name>A0A183IQ36_9BILA</name>
<evidence type="ECO:0000259" key="2">
    <source>
        <dbReference type="Pfam" id="PF21126"/>
    </source>
</evidence>
<accession>A0A183IQ36</accession>
<dbReference type="EMBL" id="UZAM01009207">
    <property type="protein sequence ID" value="VDP08151.1"/>
    <property type="molecule type" value="Genomic_DNA"/>
</dbReference>
<feature type="compositionally biased region" description="Low complexity" evidence="1">
    <location>
        <begin position="206"/>
        <end position="217"/>
    </location>
</feature>
<dbReference type="WBParaSite" id="SBAD_0000595901-mRNA-1">
    <property type="protein sequence ID" value="SBAD_0000595901-mRNA-1"/>
    <property type="gene ID" value="SBAD_0000595901"/>
</dbReference>
<dbReference type="GO" id="GO:0015630">
    <property type="term" value="C:microtubule cytoskeleton"/>
    <property type="evidence" value="ECO:0007669"/>
    <property type="project" value="TreeGrafter"/>
</dbReference>
<proteinExistence type="predicted"/>
<dbReference type="Gene3D" id="1.20.58.80">
    <property type="entry name" value="Phosphotransferase system, lactose/cellobiose-type IIA subunit"/>
    <property type="match status" value="1"/>
</dbReference>
<dbReference type="InterPro" id="IPR048611">
    <property type="entry name" value="KATNA1_MIT"/>
</dbReference>
<evidence type="ECO:0000313" key="5">
    <source>
        <dbReference type="WBParaSite" id="SBAD_0000595901-mRNA-1"/>
    </source>
</evidence>
<dbReference type="CDD" id="cd21748">
    <property type="entry name" value="Kp60-NTD"/>
    <property type="match status" value="1"/>
</dbReference>
<protein>
    <submittedName>
        <fullName evidence="5">MIT domain-containing protein</fullName>
    </submittedName>
</protein>
<dbReference type="GO" id="GO:0016887">
    <property type="term" value="F:ATP hydrolysis activity"/>
    <property type="evidence" value="ECO:0007669"/>
    <property type="project" value="TreeGrafter"/>
</dbReference>
<dbReference type="Gene3D" id="3.40.50.300">
    <property type="entry name" value="P-loop containing nucleotide triphosphate hydrolases"/>
    <property type="match status" value="1"/>
</dbReference>
<dbReference type="OrthoDB" id="5334845at2759"/>
<dbReference type="AlphaFoldDB" id="A0A183IQ36"/>
<reference evidence="3 4" key="2">
    <citation type="submission" date="2018-11" db="EMBL/GenBank/DDBJ databases">
        <authorList>
            <consortium name="Pathogen Informatics"/>
        </authorList>
    </citation>
    <scope>NUCLEOTIDE SEQUENCE [LARGE SCALE GENOMIC DNA]</scope>
</reference>
<dbReference type="Pfam" id="PF21126">
    <property type="entry name" value="KATNA1_MIT"/>
    <property type="match status" value="1"/>
</dbReference>
<feature type="region of interest" description="Disordered" evidence="1">
    <location>
        <begin position="127"/>
        <end position="218"/>
    </location>
</feature>
<reference evidence="5" key="1">
    <citation type="submission" date="2016-06" db="UniProtKB">
        <authorList>
            <consortium name="WormBaseParasite"/>
        </authorList>
    </citation>
    <scope>IDENTIFICATION</scope>
</reference>
<gene>
    <name evidence="3" type="ORF">SBAD_LOCUS5733</name>
</gene>
<evidence type="ECO:0000313" key="4">
    <source>
        <dbReference type="Proteomes" id="UP000270296"/>
    </source>
</evidence>
<keyword evidence="4" id="KW-1185">Reference proteome</keyword>
<dbReference type="PANTHER" id="PTHR23074">
    <property type="entry name" value="AAA DOMAIN-CONTAINING"/>
    <property type="match status" value="1"/>
</dbReference>
<dbReference type="InterPro" id="IPR027417">
    <property type="entry name" value="P-loop_NTPase"/>
</dbReference>
<dbReference type="PANTHER" id="PTHR23074:SF19">
    <property type="entry name" value="KATANIN P60 ATPASE-CONTAINING SUBUNIT A1"/>
    <property type="match status" value="1"/>
</dbReference>
<evidence type="ECO:0000256" key="1">
    <source>
        <dbReference type="SAM" id="MobiDB-lite"/>
    </source>
</evidence>
<dbReference type="Proteomes" id="UP000270296">
    <property type="component" value="Unassembled WGS sequence"/>
</dbReference>
<dbReference type="InterPro" id="IPR050304">
    <property type="entry name" value="MT-severing_AAA_ATPase"/>
</dbReference>
<feature type="compositionally biased region" description="Polar residues" evidence="1">
    <location>
        <begin position="165"/>
        <end position="192"/>
    </location>
</feature>
<sequence>MMVDWRDLGTNIRMGRECALLGQYDSALVYYDSCLEMLGAIIEVTVDLERRQRWIMARETLLLEQRRVNTLKKVIENLREEPSSSIATFGLGSLTFQDEVCDSWLTPSYEKFPVCYTDNRVTKRRVSSTDRIKAKTCGNAKKSSDEQIHRKKGSSHGKECRGMRKSNSQSSGIDSTRIQRTNSISGLRPSSRNKTDKTGSPGGGSSSSTGSGVESGSIADKDDLEFERKFDSAGYDKDLTECIERDIVVRDPNVHWSDIAGLSEAKRLLQEAVVLPLWLPDFFKVAS</sequence>
<organism evidence="5">
    <name type="scientific">Soboliphyme baturini</name>
    <dbReference type="NCBI Taxonomy" id="241478"/>
    <lineage>
        <taxon>Eukaryota</taxon>
        <taxon>Metazoa</taxon>
        <taxon>Ecdysozoa</taxon>
        <taxon>Nematoda</taxon>
        <taxon>Enoplea</taxon>
        <taxon>Dorylaimia</taxon>
        <taxon>Dioctophymatida</taxon>
        <taxon>Dioctophymatoidea</taxon>
        <taxon>Soboliphymatidae</taxon>
        <taxon>Soboliphyme</taxon>
    </lineage>
</organism>